<protein>
    <submittedName>
        <fullName evidence="2">Uncharacterized protein</fullName>
    </submittedName>
</protein>
<feature type="transmembrane region" description="Helical" evidence="1">
    <location>
        <begin position="6"/>
        <end position="27"/>
    </location>
</feature>
<gene>
    <name evidence="2" type="ORF">F383_31087</name>
</gene>
<organism evidence="2 3">
    <name type="scientific">Gossypium arboreum</name>
    <name type="common">Tree cotton</name>
    <name type="synonym">Gossypium nanking</name>
    <dbReference type="NCBI Taxonomy" id="29729"/>
    <lineage>
        <taxon>Eukaryota</taxon>
        <taxon>Viridiplantae</taxon>
        <taxon>Streptophyta</taxon>
        <taxon>Embryophyta</taxon>
        <taxon>Tracheophyta</taxon>
        <taxon>Spermatophyta</taxon>
        <taxon>Magnoliopsida</taxon>
        <taxon>eudicotyledons</taxon>
        <taxon>Gunneridae</taxon>
        <taxon>Pentapetalae</taxon>
        <taxon>rosids</taxon>
        <taxon>malvids</taxon>
        <taxon>Malvales</taxon>
        <taxon>Malvaceae</taxon>
        <taxon>Malvoideae</taxon>
        <taxon>Gossypium</taxon>
    </lineage>
</organism>
<evidence type="ECO:0000313" key="3">
    <source>
        <dbReference type="Proteomes" id="UP000032142"/>
    </source>
</evidence>
<keyword evidence="3" id="KW-1185">Reference proteome</keyword>
<reference evidence="3" key="1">
    <citation type="submission" date="2014-09" db="EMBL/GenBank/DDBJ databases">
        <authorList>
            <person name="Mudge J."/>
            <person name="Ramaraj T."/>
            <person name="Lindquist I.E."/>
            <person name="Bharti A.K."/>
            <person name="Sundararajan A."/>
            <person name="Cameron C.T."/>
            <person name="Woodward J.E."/>
            <person name="May G.D."/>
            <person name="Brubaker C."/>
            <person name="Broadhvest J."/>
            <person name="Wilkins T.A."/>
        </authorList>
    </citation>
    <scope>NUCLEOTIDE SEQUENCE</scope>
    <source>
        <strain evidence="3">cv. AKA8401</strain>
    </source>
</reference>
<accession>A0A0B0N0S8</accession>
<keyword evidence="1" id="KW-1133">Transmembrane helix</keyword>
<keyword evidence="1" id="KW-0812">Transmembrane</keyword>
<keyword evidence="1" id="KW-0472">Membrane</keyword>
<dbReference type="AlphaFoldDB" id="A0A0B0N0S8"/>
<sequence length="32" mass="3658">MDQSASLGYFLTPLICLAFSPPLVRIYRLWDA</sequence>
<comment type="caution">
    <text evidence="2">The sequence shown here is derived from an EMBL/GenBank/DDBJ whole genome shotgun (WGS) entry which is preliminary data.</text>
</comment>
<dbReference type="Proteomes" id="UP000032142">
    <property type="component" value="Unassembled WGS sequence"/>
</dbReference>
<dbReference type="EMBL" id="JRRC01428105">
    <property type="protein sequence ID" value="KHG05319.1"/>
    <property type="molecule type" value="Genomic_DNA"/>
</dbReference>
<proteinExistence type="predicted"/>
<evidence type="ECO:0000313" key="2">
    <source>
        <dbReference type="EMBL" id="KHG05319.1"/>
    </source>
</evidence>
<evidence type="ECO:0000256" key="1">
    <source>
        <dbReference type="SAM" id="Phobius"/>
    </source>
</evidence>
<name>A0A0B0N0S8_GOSAR</name>